<dbReference type="Gene3D" id="3.10.180.10">
    <property type="entry name" value="2,3-Dihydroxybiphenyl 1,2-Dioxygenase, domain 1"/>
    <property type="match status" value="1"/>
</dbReference>
<evidence type="ECO:0000313" key="3">
    <source>
        <dbReference type="EMBL" id="GMA94364.1"/>
    </source>
</evidence>
<feature type="domain" description="Glyoxalase/fosfomycin resistance/dioxygenase" evidence="2">
    <location>
        <begin position="15"/>
        <end position="113"/>
    </location>
</feature>
<feature type="region of interest" description="Disordered" evidence="1">
    <location>
        <begin position="147"/>
        <end position="197"/>
    </location>
</feature>
<proteinExistence type="predicted"/>
<protein>
    <recommendedName>
        <fullName evidence="2">Glyoxalase/fosfomycin resistance/dioxygenase domain-containing protein</fullName>
    </recommendedName>
</protein>
<reference evidence="4" key="1">
    <citation type="journal article" date="2019" name="Int. J. Syst. Evol. Microbiol.">
        <title>The Global Catalogue of Microorganisms (GCM) 10K type strain sequencing project: providing services to taxonomists for standard genome sequencing and annotation.</title>
        <authorList>
            <consortium name="The Broad Institute Genomics Platform"/>
            <consortium name="The Broad Institute Genome Sequencing Center for Infectious Disease"/>
            <person name="Wu L."/>
            <person name="Ma J."/>
        </authorList>
    </citation>
    <scope>NUCLEOTIDE SEQUENCE [LARGE SCALE GENOMIC DNA]</scope>
    <source>
        <strain evidence="4">NBRC 108894</strain>
    </source>
</reference>
<gene>
    <name evidence="3" type="ORF">GCM10025881_11880</name>
</gene>
<keyword evidence="4" id="KW-1185">Reference proteome</keyword>
<dbReference type="Pfam" id="PF00903">
    <property type="entry name" value="Glyoxalase"/>
    <property type="match status" value="1"/>
</dbReference>
<evidence type="ECO:0000313" key="4">
    <source>
        <dbReference type="Proteomes" id="UP001157034"/>
    </source>
</evidence>
<evidence type="ECO:0000256" key="1">
    <source>
        <dbReference type="SAM" id="MobiDB-lite"/>
    </source>
</evidence>
<dbReference type="InterPro" id="IPR004360">
    <property type="entry name" value="Glyas_Fos-R_dOase_dom"/>
</dbReference>
<dbReference type="SUPFAM" id="SSF54593">
    <property type="entry name" value="Glyoxalase/Bleomycin resistance protein/Dihydroxybiphenyl dioxygenase"/>
    <property type="match status" value="1"/>
</dbReference>
<dbReference type="Proteomes" id="UP001157034">
    <property type="component" value="Unassembled WGS sequence"/>
</dbReference>
<dbReference type="EMBL" id="BSVB01000001">
    <property type="protein sequence ID" value="GMA94364.1"/>
    <property type="molecule type" value="Genomic_DNA"/>
</dbReference>
<accession>A0ABQ6K233</accession>
<organism evidence="3 4">
    <name type="scientific">Pseudolysinimonas kribbensis</name>
    <dbReference type="NCBI Taxonomy" id="433641"/>
    <lineage>
        <taxon>Bacteria</taxon>
        <taxon>Bacillati</taxon>
        <taxon>Actinomycetota</taxon>
        <taxon>Actinomycetes</taxon>
        <taxon>Micrococcales</taxon>
        <taxon>Microbacteriaceae</taxon>
        <taxon>Pseudolysinimonas</taxon>
    </lineage>
</organism>
<name>A0ABQ6K233_9MICO</name>
<sequence length="197" mass="21187">MEQAISTTPAFALHLIVDDVDRGIRWYEQALGARVTRILRLPDRTIATAELDLHGLQIALAAPVPGTELASPATSGTSAAAYRLRVEDTDAAMQRALAAGATPSRNVEDAFWGCEPGRSSTRPDIDGRSTSRCALCRWRRSRAVWRGSGLTAPRRQNDHDRSGAPRGLRPARAGRPGGARGRCSAGPRLLAGDPRRC</sequence>
<dbReference type="InterPro" id="IPR029068">
    <property type="entry name" value="Glyas_Bleomycin-R_OHBP_Dase"/>
</dbReference>
<feature type="compositionally biased region" description="Low complexity" evidence="1">
    <location>
        <begin position="164"/>
        <end position="174"/>
    </location>
</feature>
<comment type="caution">
    <text evidence="3">The sequence shown here is derived from an EMBL/GenBank/DDBJ whole genome shotgun (WGS) entry which is preliminary data.</text>
</comment>
<evidence type="ECO:0000259" key="2">
    <source>
        <dbReference type="Pfam" id="PF00903"/>
    </source>
</evidence>
<dbReference type="RefSeq" id="WP_284253315.1">
    <property type="nucleotide sequence ID" value="NZ_BSVB01000001.1"/>
</dbReference>